<gene>
    <name evidence="2" type="ORF">ISP01_05275</name>
</gene>
<protein>
    <recommendedName>
        <fullName evidence="4">Transmembrane protein</fullName>
    </recommendedName>
</protein>
<comment type="caution">
    <text evidence="2">The sequence shown here is derived from an EMBL/GenBank/DDBJ whole genome shotgun (WGS) entry which is preliminary data.</text>
</comment>
<proteinExistence type="predicted"/>
<dbReference type="RefSeq" id="WP_278522836.1">
    <property type="nucleotide sequence ID" value="NZ_JADIIN010000043.1"/>
</dbReference>
<keyword evidence="1" id="KW-0812">Transmembrane</keyword>
<organism evidence="2 3">
    <name type="scientific">Methanobrevibacter arboriphilus</name>
    <dbReference type="NCBI Taxonomy" id="39441"/>
    <lineage>
        <taxon>Archaea</taxon>
        <taxon>Methanobacteriati</taxon>
        <taxon>Methanobacteriota</taxon>
        <taxon>Methanomada group</taxon>
        <taxon>Methanobacteria</taxon>
        <taxon>Methanobacteriales</taxon>
        <taxon>Methanobacteriaceae</taxon>
        <taxon>Methanobrevibacter</taxon>
    </lineage>
</organism>
<dbReference type="AlphaFoldDB" id="A0A843AND1"/>
<reference evidence="2" key="1">
    <citation type="submission" date="2020-10" db="EMBL/GenBank/DDBJ databases">
        <title>Dehalococcoides mccartyi of a TCE/Cr reducing biochatode.</title>
        <authorList>
            <person name="Matturro B."/>
        </authorList>
    </citation>
    <scope>NUCLEOTIDE SEQUENCE</scope>
    <source>
        <strain evidence="2">Bin4</strain>
    </source>
</reference>
<keyword evidence="1" id="KW-1133">Transmembrane helix</keyword>
<evidence type="ECO:0000313" key="2">
    <source>
        <dbReference type="EMBL" id="MBF4468799.1"/>
    </source>
</evidence>
<evidence type="ECO:0000256" key="1">
    <source>
        <dbReference type="SAM" id="Phobius"/>
    </source>
</evidence>
<keyword evidence="1" id="KW-0472">Membrane</keyword>
<evidence type="ECO:0000313" key="3">
    <source>
        <dbReference type="Proteomes" id="UP000658733"/>
    </source>
</evidence>
<evidence type="ECO:0008006" key="4">
    <source>
        <dbReference type="Google" id="ProtNLM"/>
    </source>
</evidence>
<dbReference type="Proteomes" id="UP000658733">
    <property type="component" value="Unassembled WGS sequence"/>
</dbReference>
<name>A0A843AND1_METAZ</name>
<dbReference type="EMBL" id="JADIIN010000043">
    <property type="protein sequence ID" value="MBF4468799.1"/>
    <property type="molecule type" value="Genomic_DNA"/>
</dbReference>
<feature type="transmembrane region" description="Helical" evidence="1">
    <location>
        <begin position="7"/>
        <end position="29"/>
    </location>
</feature>
<accession>A0A843AND1</accession>
<sequence>MNIGANLAMWCCCPPCILIVFVKILVSVFSYSNNNSLASIVLNKLT</sequence>